<keyword evidence="2" id="KW-1185">Reference proteome</keyword>
<sequence>MRLFRNYRYKKLEVVKPQLNVRREAYEFIVKTTKDSPQVETGGILIGSDIKPLTVNVTHASLPGPKAYHSSTKFLRDTGYCSKVLREHYEKYGVDYVGEWHSHIVPLRGVSGGDIATLSSIMYDSDYRFNAFACIVAFLENDKVELLGYITTKRYIYQVEIQVIDTIKYLER</sequence>
<evidence type="ECO:0000313" key="2">
    <source>
        <dbReference type="Proteomes" id="UP001651880"/>
    </source>
</evidence>
<name>A0ABT1NE48_9FIRM</name>
<gene>
    <name evidence="1" type="ORF">LJD61_08095</name>
</gene>
<organism evidence="1 2">
    <name type="scientific">Lutispora saccharofermentans</name>
    <dbReference type="NCBI Taxonomy" id="3024236"/>
    <lineage>
        <taxon>Bacteria</taxon>
        <taxon>Bacillati</taxon>
        <taxon>Bacillota</taxon>
        <taxon>Clostridia</taxon>
        <taxon>Lutisporales</taxon>
        <taxon>Lutisporaceae</taxon>
        <taxon>Lutispora</taxon>
    </lineage>
</organism>
<dbReference type="Gene3D" id="3.40.140.10">
    <property type="entry name" value="Cytidine Deaminase, domain 2"/>
    <property type="match status" value="1"/>
</dbReference>
<accession>A0ABT1NE48</accession>
<evidence type="ECO:0008006" key="3">
    <source>
        <dbReference type="Google" id="ProtNLM"/>
    </source>
</evidence>
<evidence type="ECO:0000313" key="1">
    <source>
        <dbReference type="EMBL" id="MCQ1529513.1"/>
    </source>
</evidence>
<dbReference type="SUPFAM" id="SSF102712">
    <property type="entry name" value="JAB1/MPN domain"/>
    <property type="match status" value="1"/>
</dbReference>
<proteinExistence type="predicted"/>
<protein>
    <recommendedName>
        <fullName evidence="3">JAB domain-containing protein</fullName>
    </recommendedName>
</protein>
<dbReference type="Proteomes" id="UP001651880">
    <property type="component" value="Unassembled WGS sequence"/>
</dbReference>
<comment type="caution">
    <text evidence="1">The sequence shown here is derived from an EMBL/GenBank/DDBJ whole genome shotgun (WGS) entry which is preliminary data.</text>
</comment>
<dbReference type="EMBL" id="JAJEKE010000005">
    <property type="protein sequence ID" value="MCQ1529513.1"/>
    <property type="molecule type" value="Genomic_DNA"/>
</dbReference>
<dbReference type="RefSeq" id="WP_255227029.1">
    <property type="nucleotide sequence ID" value="NZ_JAJEKE010000005.1"/>
</dbReference>
<reference evidence="1 2" key="1">
    <citation type="submission" date="2021-10" db="EMBL/GenBank/DDBJ databases">
        <title>Lutispora strain m25 sp. nov., a thermophilic, non-spore-forming bacterium isolated from a lab-scale methanogenic bioreactor digesting anaerobic sludge.</title>
        <authorList>
            <person name="El Houari A."/>
            <person name="Mcdonald J."/>
        </authorList>
    </citation>
    <scope>NUCLEOTIDE SEQUENCE [LARGE SCALE GENOMIC DNA]</scope>
    <source>
        <strain evidence="2">m25</strain>
    </source>
</reference>